<dbReference type="EC" id="4.2.1.93" evidence="8"/>
<sequence length="343" mass="37374">MFSSLNLWSVLGRRPYQTLPPVYRELDVPSINNNHYEKELISMVKFIVPTLSYGLHKGQCGRIAVVGGCQEYTGAPYFAAISALKVGADLSHVFCTADSAPVIKSYSPELIVHPLLDKSSAIEEIGLWLPKMHSVVVGPGLGRHGPLLSTVKDVLAKTISLKIPLVIDADGVYLLSQDPDVIRNYTAAILTPNVVEFSGLYQKVMGRKPEVDHPVNNVKSLAEELGNVTIVLKGAYDIVSDGKEVLICNTEGSPRRCGGQGDLLSGSMGTFNHWSHLKTTSVNETTCNHNKLLATYGPTLCAAYAACALTRECSQQAFKKHNRSMTTSDLIAEVCNVFHKLYE</sequence>
<evidence type="ECO:0000256" key="2">
    <source>
        <dbReference type="ARBA" id="ARBA00022741"/>
    </source>
</evidence>
<keyword evidence="3 8" id="KW-0067">ATP-binding</keyword>
<keyword evidence="2 8" id="KW-0547">Nucleotide-binding</keyword>
<dbReference type="GO" id="GO:0110051">
    <property type="term" value="P:metabolite repair"/>
    <property type="evidence" value="ECO:0007669"/>
    <property type="project" value="TreeGrafter"/>
</dbReference>
<feature type="binding site" evidence="8">
    <location>
        <position position="140"/>
    </location>
    <ligand>
        <name>(6S)-NADPHX</name>
        <dbReference type="ChEBI" id="CHEBI:64076"/>
    </ligand>
</feature>
<protein>
    <recommendedName>
        <fullName evidence="8">ATP-dependent (S)-NAD(P)H-hydrate dehydratase</fullName>
        <ecNumber evidence="8">4.2.1.93</ecNumber>
    </recommendedName>
    <alternativeName>
        <fullName evidence="8">ATP-dependent NAD(P)HX dehydratase</fullName>
    </alternativeName>
</protein>
<comment type="catalytic activity">
    <reaction evidence="8">
        <text>(6S)-NADHX + ATP = ADP + phosphate + NADH + H(+)</text>
        <dbReference type="Rhea" id="RHEA:19017"/>
        <dbReference type="ChEBI" id="CHEBI:15378"/>
        <dbReference type="ChEBI" id="CHEBI:30616"/>
        <dbReference type="ChEBI" id="CHEBI:43474"/>
        <dbReference type="ChEBI" id="CHEBI:57945"/>
        <dbReference type="ChEBI" id="CHEBI:64074"/>
        <dbReference type="ChEBI" id="CHEBI:456216"/>
        <dbReference type="EC" id="4.2.1.93"/>
    </reaction>
</comment>
<feature type="binding site" evidence="8">
    <location>
        <position position="262"/>
    </location>
    <ligand>
        <name>(6S)-NADPHX</name>
        <dbReference type="ChEBI" id="CHEBI:64076"/>
    </ligand>
</feature>
<feature type="binding site" evidence="8">
    <location>
        <begin position="193"/>
        <end position="199"/>
    </location>
    <ligand>
        <name>(6S)-NADPHX</name>
        <dbReference type="ChEBI" id="CHEBI:64076"/>
    </ligand>
</feature>
<dbReference type="SUPFAM" id="SSF53613">
    <property type="entry name" value="Ribokinase-like"/>
    <property type="match status" value="1"/>
</dbReference>
<dbReference type="EMBL" id="KQ416681">
    <property type="protein sequence ID" value="KOF95793.1"/>
    <property type="molecule type" value="Genomic_DNA"/>
</dbReference>
<evidence type="ECO:0000256" key="1">
    <source>
        <dbReference type="ARBA" id="ARBA00022553"/>
    </source>
</evidence>
<evidence type="ECO:0000256" key="6">
    <source>
        <dbReference type="ARBA" id="ARBA00023239"/>
    </source>
</evidence>
<proteinExistence type="inferred from homology"/>
<dbReference type="STRING" id="37653.A0A0L8I2U8"/>
<comment type="function">
    <text evidence="8">Catalyzes the dehydration of the S-form of NAD(P)HX at the expense of ATP, which is converted to ADP. Together with NAD(P)HX epimerase, which catalyzes the epimerization of the S- and R-forms, the enzyme allows the repair of both epimers of NAD(P)HX, a damaged form of NAD(P)H that is a result of enzymatic or heat-dependent hydration.</text>
</comment>
<dbReference type="FunFam" id="3.40.1190.20:FF:000023">
    <property type="entry name" value="ATP-dependent (S)-NAD(P)H-hydrate dehydratase"/>
    <property type="match status" value="1"/>
</dbReference>
<comment type="similarity">
    <text evidence="8">Belongs to the NnrD/CARKD family.</text>
</comment>
<organism evidence="10">
    <name type="scientific">Octopus bimaculoides</name>
    <name type="common">California two-spotted octopus</name>
    <dbReference type="NCBI Taxonomy" id="37653"/>
    <lineage>
        <taxon>Eukaryota</taxon>
        <taxon>Metazoa</taxon>
        <taxon>Spiralia</taxon>
        <taxon>Lophotrochozoa</taxon>
        <taxon>Mollusca</taxon>
        <taxon>Cephalopoda</taxon>
        <taxon>Coleoidea</taxon>
        <taxon>Octopodiformes</taxon>
        <taxon>Octopoda</taxon>
        <taxon>Incirrata</taxon>
        <taxon>Octopodidae</taxon>
        <taxon>Octopus</taxon>
    </lineage>
</organism>
<dbReference type="GO" id="GO:0046496">
    <property type="term" value="P:nicotinamide nucleotide metabolic process"/>
    <property type="evidence" value="ECO:0007669"/>
    <property type="project" value="UniProtKB-UniRule"/>
</dbReference>
<keyword evidence="1 8" id="KW-0597">Phosphoprotein</keyword>
<accession>A0A0L8I2U8</accession>
<comment type="cofactor">
    <cofactor evidence="8">
        <name>Mg(2+)</name>
        <dbReference type="ChEBI" id="CHEBI:18420"/>
    </cofactor>
</comment>
<dbReference type="InterPro" id="IPR000631">
    <property type="entry name" value="CARKD"/>
</dbReference>
<dbReference type="OMA" id="WRAAYHN"/>
<keyword evidence="5 8" id="KW-0520">NAD</keyword>
<dbReference type="HAMAP" id="MF_01965">
    <property type="entry name" value="NADHX_dehydratase"/>
    <property type="match status" value="1"/>
</dbReference>
<dbReference type="KEGG" id="obi:106884448"/>
<feature type="binding site" evidence="8">
    <location>
        <begin position="233"/>
        <end position="237"/>
    </location>
    <ligand>
        <name>ATP</name>
        <dbReference type="ChEBI" id="CHEBI:30616"/>
    </ligand>
</feature>
<evidence type="ECO:0000256" key="4">
    <source>
        <dbReference type="ARBA" id="ARBA00022857"/>
    </source>
</evidence>
<keyword evidence="4" id="KW-0521">NADP</keyword>
<evidence type="ECO:0000256" key="5">
    <source>
        <dbReference type="ARBA" id="ARBA00023027"/>
    </source>
</evidence>
<comment type="catalytic activity">
    <reaction evidence="7 8">
        <text>(6S)-NADPHX + ATP = ADP + phosphate + NADPH + H(+)</text>
        <dbReference type="Rhea" id="RHEA:32231"/>
        <dbReference type="ChEBI" id="CHEBI:15378"/>
        <dbReference type="ChEBI" id="CHEBI:30616"/>
        <dbReference type="ChEBI" id="CHEBI:43474"/>
        <dbReference type="ChEBI" id="CHEBI:57783"/>
        <dbReference type="ChEBI" id="CHEBI:64076"/>
        <dbReference type="ChEBI" id="CHEBI:456216"/>
        <dbReference type="EC" id="4.2.1.93"/>
    </reaction>
</comment>
<evidence type="ECO:0000259" key="9">
    <source>
        <dbReference type="PROSITE" id="PS51383"/>
    </source>
</evidence>
<dbReference type="CDD" id="cd01171">
    <property type="entry name" value="YXKO-related"/>
    <property type="match status" value="1"/>
</dbReference>
<dbReference type="PANTHER" id="PTHR12592:SF0">
    <property type="entry name" value="ATP-DEPENDENT (S)-NAD(P)H-HYDRATE DEHYDRATASE"/>
    <property type="match status" value="1"/>
</dbReference>
<gene>
    <name evidence="10" type="ORF">OCBIM_22037186mg</name>
</gene>
<dbReference type="GO" id="GO:0005524">
    <property type="term" value="F:ATP binding"/>
    <property type="evidence" value="ECO:0007669"/>
    <property type="project" value="UniProtKB-KW"/>
</dbReference>
<dbReference type="Gene3D" id="3.40.1190.20">
    <property type="match status" value="1"/>
</dbReference>
<evidence type="ECO:0000256" key="7">
    <source>
        <dbReference type="ARBA" id="ARBA00047472"/>
    </source>
</evidence>
<keyword evidence="6 8" id="KW-0456">Lyase</keyword>
<dbReference type="Pfam" id="PF01256">
    <property type="entry name" value="Carb_kinase"/>
    <property type="match status" value="1"/>
</dbReference>
<dbReference type="OrthoDB" id="8110916at2759"/>
<dbReference type="InterPro" id="IPR029056">
    <property type="entry name" value="Ribokinase-like"/>
</dbReference>
<name>A0A0L8I2U8_OCTBM</name>
<dbReference type="PANTHER" id="PTHR12592">
    <property type="entry name" value="ATP-DEPENDENT (S)-NAD(P)H-HYDRATE DEHYDRATASE FAMILY MEMBER"/>
    <property type="match status" value="1"/>
</dbReference>
<feature type="binding site" evidence="8">
    <location>
        <begin position="252"/>
        <end position="261"/>
    </location>
    <ligand>
        <name>ATP</name>
        <dbReference type="ChEBI" id="CHEBI:30616"/>
    </ligand>
</feature>
<evidence type="ECO:0000256" key="3">
    <source>
        <dbReference type="ARBA" id="ARBA00022840"/>
    </source>
</evidence>
<feature type="domain" description="YjeF C-terminal" evidence="9">
    <location>
        <begin position="40"/>
        <end position="341"/>
    </location>
</feature>
<dbReference type="NCBIfam" id="TIGR00196">
    <property type="entry name" value="yjeF_cterm"/>
    <property type="match status" value="1"/>
</dbReference>
<dbReference type="GO" id="GO:0047453">
    <property type="term" value="F:ATP-dependent NAD(P)H-hydrate dehydratase activity"/>
    <property type="evidence" value="ECO:0007669"/>
    <property type="project" value="UniProtKB-UniRule"/>
</dbReference>
<evidence type="ECO:0000313" key="10">
    <source>
        <dbReference type="EMBL" id="KOF95793.1"/>
    </source>
</evidence>
<reference evidence="10" key="1">
    <citation type="submission" date="2015-07" db="EMBL/GenBank/DDBJ databases">
        <title>MeaNS - Measles Nucleotide Surveillance Program.</title>
        <authorList>
            <person name="Tran T."/>
            <person name="Druce J."/>
        </authorList>
    </citation>
    <scope>NUCLEOTIDE SEQUENCE</scope>
    <source>
        <strain evidence="10">UCB-OBI-ISO-001</strain>
        <tissue evidence="10">Gonad</tissue>
    </source>
</reference>
<dbReference type="PROSITE" id="PS51383">
    <property type="entry name" value="YJEF_C_3"/>
    <property type="match status" value="1"/>
</dbReference>
<dbReference type="AlphaFoldDB" id="A0A0L8I2U8"/>
<evidence type="ECO:0000256" key="8">
    <source>
        <dbReference type="HAMAP-Rule" id="MF_03157"/>
    </source>
</evidence>